<name>A0A0M3KD21_ANISI</name>
<accession>A0A0M3KD21</accession>
<dbReference type="EMBL" id="UYRR01035260">
    <property type="protein sequence ID" value="VDK64066.1"/>
    <property type="molecule type" value="Genomic_DNA"/>
</dbReference>
<gene>
    <name evidence="2" type="ORF">ASIM_LOCUS18269</name>
</gene>
<evidence type="ECO:0000313" key="4">
    <source>
        <dbReference type="WBParaSite" id="ASIM_0001887301-mRNA-1"/>
    </source>
</evidence>
<feature type="region of interest" description="Disordered" evidence="1">
    <location>
        <begin position="1"/>
        <end position="46"/>
    </location>
</feature>
<feature type="compositionally biased region" description="Polar residues" evidence="1">
    <location>
        <begin position="1"/>
        <end position="10"/>
    </location>
</feature>
<evidence type="ECO:0000313" key="2">
    <source>
        <dbReference type="EMBL" id="VDK64066.1"/>
    </source>
</evidence>
<keyword evidence="3" id="KW-1185">Reference proteome</keyword>
<dbReference type="AlphaFoldDB" id="A0A0M3KD21"/>
<feature type="compositionally biased region" description="Polar residues" evidence="1">
    <location>
        <begin position="20"/>
        <end position="30"/>
    </location>
</feature>
<reference evidence="4" key="1">
    <citation type="submission" date="2017-02" db="UniProtKB">
        <authorList>
            <consortium name="WormBaseParasite"/>
        </authorList>
    </citation>
    <scope>IDENTIFICATION</scope>
</reference>
<dbReference type="Proteomes" id="UP000267096">
    <property type="component" value="Unassembled WGS sequence"/>
</dbReference>
<sequence>MPKQYQSKIPKSSKVAAPSSGRQSSANTEKSLSRKRQSSSIDSDYEELPAKIVYSGAFSENYASSATAERTFITDRNSQFQQSPWSDSIQSVAEDHCKVVEDHVTSTSTPTTTSRSQQTSTSAEERPIWKQPLWLNVPDREELAASISDSGIFSKSYLLYLSSQTGSATTRRPVITYPRIPIRECPRPASIQLSADNHCEFVTHCVKPMRKKTAGCIIL</sequence>
<dbReference type="WBParaSite" id="ASIM_0001887301-mRNA-1">
    <property type="protein sequence ID" value="ASIM_0001887301-mRNA-1"/>
    <property type="gene ID" value="ASIM_0001887301"/>
</dbReference>
<proteinExistence type="predicted"/>
<reference evidence="2 3" key="2">
    <citation type="submission" date="2018-11" db="EMBL/GenBank/DDBJ databases">
        <authorList>
            <consortium name="Pathogen Informatics"/>
        </authorList>
    </citation>
    <scope>NUCLEOTIDE SEQUENCE [LARGE SCALE GENOMIC DNA]</scope>
</reference>
<evidence type="ECO:0000256" key="1">
    <source>
        <dbReference type="SAM" id="MobiDB-lite"/>
    </source>
</evidence>
<evidence type="ECO:0000313" key="3">
    <source>
        <dbReference type="Proteomes" id="UP000267096"/>
    </source>
</evidence>
<protein>
    <submittedName>
        <fullName evidence="2 4">Uncharacterized protein</fullName>
    </submittedName>
</protein>
<organism evidence="4">
    <name type="scientific">Anisakis simplex</name>
    <name type="common">Herring worm</name>
    <dbReference type="NCBI Taxonomy" id="6269"/>
    <lineage>
        <taxon>Eukaryota</taxon>
        <taxon>Metazoa</taxon>
        <taxon>Ecdysozoa</taxon>
        <taxon>Nematoda</taxon>
        <taxon>Chromadorea</taxon>
        <taxon>Rhabditida</taxon>
        <taxon>Spirurina</taxon>
        <taxon>Ascaridomorpha</taxon>
        <taxon>Ascaridoidea</taxon>
        <taxon>Anisakidae</taxon>
        <taxon>Anisakis</taxon>
        <taxon>Anisakis simplex complex</taxon>
    </lineage>
</organism>
<feature type="compositionally biased region" description="Low complexity" evidence="1">
    <location>
        <begin position="105"/>
        <end position="122"/>
    </location>
</feature>
<feature type="region of interest" description="Disordered" evidence="1">
    <location>
        <begin position="103"/>
        <end position="125"/>
    </location>
</feature>